<keyword evidence="9" id="KW-0282">Flagellum</keyword>
<sequence>MSLPTVIGFTLSLLLIIGSILELTTNFKIFLHLSGLLMVIGGTLAAANVGFEARYVKQALGNIKAIFFSPKMARGMLTNEVARVIRWGYLLQKSGIQALESDVKSLKGQDAFLAYGVGLVVSGYTGEEVRHMLDNQVETAFQRHTVSVEILKYMASNAPAFGMMATLVGLVVMLDNMGDDPSKLGAGMAVGLLGTLYGVLFARLILMPAAEKAHQRESIIRFRNMLVAEGLVMLAERRSPRFIQDAMNSYLDPAIHFDIDKAPKK</sequence>
<proteinExistence type="inferred from homology"/>
<evidence type="ECO:0000256" key="5">
    <source>
        <dbReference type="ARBA" id="ARBA00023136"/>
    </source>
</evidence>
<keyword evidence="6" id="KW-0813">Transport</keyword>
<keyword evidence="3 7" id="KW-0812">Transmembrane</keyword>
<dbReference type="STRING" id="272627.CCC_02447"/>
<dbReference type="GO" id="GO:0006935">
    <property type="term" value="P:chemotaxis"/>
    <property type="evidence" value="ECO:0007669"/>
    <property type="project" value="InterPro"/>
</dbReference>
<keyword evidence="5 7" id="KW-0472">Membrane</keyword>
<feature type="domain" description="MotA/TolQ/ExbB proton channel" evidence="8">
    <location>
        <begin position="108"/>
        <end position="216"/>
    </location>
</feature>
<comment type="similarity">
    <text evidence="6">Belongs to the exbB/tolQ family.</text>
</comment>
<comment type="subcellular location">
    <subcellularLocation>
        <location evidence="1">Cell membrane</location>
        <topology evidence="1">Multi-pass membrane protein</topology>
    </subcellularLocation>
    <subcellularLocation>
        <location evidence="6">Membrane</location>
        <topology evidence="6">Multi-pass membrane protein</topology>
    </subcellularLocation>
</comment>
<evidence type="ECO:0000256" key="1">
    <source>
        <dbReference type="ARBA" id="ARBA00004651"/>
    </source>
</evidence>
<keyword evidence="9" id="KW-0966">Cell projection</keyword>
<evidence type="ECO:0000313" key="10">
    <source>
        <dbReference type="Proteomes" id="UP000031971"/>
    </source>
</evidence>
<dbReference type="OrthoDB" id="9806929at2"/>
<feature type="transmembrane region" description="Helical" evidence="7">
    <location>
        <begin position="153"/>
        <end position="174"/>
    </location>
</feature>
<feature type="transmembrane region" description="Helical" evidence="7">
    <location>
        <begin position="31"/>
        <end position="51"/>
    </location>
</feature>
<keyword evidence="4 7" id="KW-1133">Transmembrane helix</keyword>
<dbReference type="GO" id="GO:0005886">
    <property type="term" value="C:plasma membrane"/>
    <property type="evidence" value="ECO:0007669"/>
    <property type="project" value="UniProtKB-SubCell"/>
</dbReference>
<comment type="caution">
    <text evidence="9">The sequence shown here is derived from an EMBL/GenBank/DDBJ whole genome shotgun (WGS) entry which is preliminary data.</text>
</comment>
<dbReference type="InterPro" id="IPR002898">
    <property type="entry name" value="MotA_ExbB_proton_chnl"/>
</dbReference>
<dbReference type="Pfam" id="PF01618">
    <property type="entry name" value="MotA_ExbB"/>
    <property type="match status" value="1"/>
</dbReference>
<evidence type="ECO:0000256" key="4">
    <source>
        <dbReference type="ARBA" id="ARBA00022989"/>
    </source>
</evidence>
<keyword evidence="6" id="KW-0653">Protein transport</keyword>
<dbReference type="GO" id="GO:0015031">
    <property type="term" value="P:protein transport"/>
    <property type="evidence" value="ECO:0007669"/>
    <property type="project" value="UniProtKB-KW"/>
</dbReference>
<accession>A0A0C2UBX4</accession>
<evidence type="ECO:0000256" key="7">
    <source>
        <dbReference type="SAM" id="Phobius"/>
    </source>
</evidence>
<reference evidence="9 10" key="1">
    <citation type="submission" date="2015-01" db="EMBL/GenBank/DDBJ databases">
        <title>Genome Sequence of Magnetospirillum magnetotacticum Strain MS-1.</title>
        <authorList>
            <person name="Marinov G.K."/>
            <person name="Smalley M.D."/>
            <person name="DeSalvo G."/>
        </authorList>
    </citation>
    <scope>NUCLEOTIDE SEQUENCE [LARGE SCALE GENOMIC DNA]</scope>
    <source>
        <strain evidence="9 10">MS-1</strain>
    </source>
</reference>
<organism evidence="9 10">
    <name type="scientific">Paramagnetospirillum magnetotacticum MS-1</name>
    <dbReference type="NCBI Taxonomy" id="272627"/>
    <lineage>
        <taxon>Bacteria</taxon>
        <taxon>Pseudomonadati</taxon>
        <taxon>Pseudomonadota</taxon>
        <taxon>Alphaproteobacteria</taxon>
        <taxon>Rhodospirillales</taxon>
        <taxon>Magnetospirillaceae</taxon>
        <taxon>Paramagnetospirillum</taxon>
    </lineage>
</organism>
<dbReference type="EMBL" id="JXSL01000027">
    <property type="protein sequence ID" value="KIL98997.1"/>
    <property type="molecule type" value="Genomic_DNA"/>
</dbReference>
<feature type="transmembrane region" description="Helical" evidence="7">
    <location>
        <begin position="186"/>
        <end position="206"/>
    </location>
</feature>
<protein>
    <submittedName>
        <fullName evidence="9">Flagellar motor rotation protein MotA</fullName>
    </submittedName>
</protein>
<name>A0A0C2UBX4_PARME</name>
<dbReference type="RefSeq" id="WP_009868427.1">
    <property type="nucleotide sequence ID" value="NZ_JXSL01000027.1"/>
</dbReference>
<dbReference type="Proteomes" id="UP000031971">
    <property type="component" value="Unassembled WGS sequence"/>
</dbReference>
<evidence type="ECO:0000259" key="8">
    <source>
        <dbReference type="Pfam" id="PF01618"/>
    </source>
</evidence>
<gene>
    <name evidence="9" type="ORF">CCC_02447</name>
</gene>
<dbReference type="AlphaFoldDB" id="A0A0C2UBX4"/>
<evidence type="ECO:0000256" key="3">
    <source>
        <dbReference type="ARBA" id="ARBA00022692"/>
    </source>
</evidence>
<evidence type="ECO:0000313" key="9">
    <source>
        <dbReference type="EMBL" id="KIL98997.1"/>
    </source>
</evidence>
<evidence type="ECO:0000256" key="2">
    <source>
        <dbReference type="ARBA" id="ARBA00022475"/>
    </source>
</evidence>
<keyword evidence="9" id="KW-0969">Cilium</keyword>
<dbReference type="PANTHER" id="PTHR30433">
    <property type="entry name" value="CHEMOTAXIS PROTEIN MOTA"/>
    <property type="match status" value="1"/>
</dbReference>
<dbReference type="GO" id="GO:0071978">
    <property type="term" value="P:bacterial-type flagellum-dependent swarming motility"/>
    <property type="evidence" value="ECO:0007669"/>
    <property type="project" value="InterPro"/>
</dbReference>
<evidence type="ECO:0000256" key="6">
    <source>
        <dbReference type="RuleBase" id="RU004057"/>
    </source>
</evidence>
<keyword evidence="10" id="KW-1185">Reference proteome</keyword>
<keyword evidence="2" id="KW-1003">Cell membrane</keyword>
<dbReference type="InterPro" id="IPR047055">
    <property type="entry name" value="MotA-like"/>
</dbReference>